<comment type="caution">
    <text evidence="2">The sequence shown here is derived from an EMBL/GenBank/DDBJ whole genome shotgun (WGS) entry which is preliminary data.</text>
</comment>
<accession>A0A9Q1M5M6</accession>
<name>A0A9Q1M5M6_9SOLA</name>
<feature type="domain" description="DUF4378" evidence="1">
    <location>
        <begin position="67"/>
        <end position="136"/>
    </location>
</feature>
<reference evidence="3" key="1">
    <citation type="journal article" date="2023" name="Proc. Natl. Acad. Sci. U.S.A.">
        <title>Genomic and structural basis for evolution of tropane alkaloid biosynthesis.</title>
        <authorList>
            <person name="Wanga Y.-J."/>
            <person name="Taina T."/>
            <person name="Yua J.-Y."/>
            <person name="Lia J."/>
            <person name="Xua B."/>
            <person name="Chenc J."/>
            <person name="D'Auriad J.C."/>
            <person name="Huanga J.-P."/>
            <person name="Huanga S.-X."/>
        </authorList>
    </citation>
    <scope>NUCLEOTIDE SEQUENCE [LARGE SCALE GENOMIC DNA]</scope>
    <source>
        <strain evidence="3">cv. KIB-2019</strain>
    </source>
</reference>
<dbReference type="InterPro" id="IPR025486">
    <property type="entry name" value="DUF4378"/>
</dbReference>
<dbReference type="Proteomes" id="UP001152561">
    <property type="component" value="Unassembled WGS sequence"/>
</dbReference>
<gene>
    <name evidence="2" type="ORF">K7X08_021555</name>
</gene>
<dbReference type="PANTHER" id="PTHR21726:SF57">
    <property type="entry name" value="SERINE-RICH ADHESIN FOR PLATELETS-LIKE PROTEIN"/>
    <property type="match status" value="1"/>
</dbReference>
<sequence length="137" mass="15824">MRTHLVEGDAELLDSASSVSLADAGGKDSTITSTSRNFDELPYWEFRYIRDIIRSLDLVLEDLILGEAQSRRRVLFDSVVECLEFRCKQSSGGIFEAWAKWTILIQRKEWLVEEVYREIAGWTSMEELMVDEVVDKL</sequence>
<dbReference type="EMBL" id="JAJAGQ010000010">
    <property type="protein sequence ID" value="KAJ8551540.1"/>
    <property type="molecule type" value="Genomic_DNA"/>
</dbReference>
<keyword evidence="3" id="KW-1185">Reference proteome</keyword>
<evidence type="ECO:0000313" key="2">
    <source>
        <dbReference type="EMBL" id="KAJ8551540.1"/>
    </source>
</evidence>
<evidence type="ECO:0000313" key="3">
    <source>
        <dbReference type="Proteomes" id="UP001152561"/>
    </source>
</evidence>
<dbReference type="PANTHER" id="PTHR21726">
    <property type="entry name" value="PHOSPHATIDYLINOSITOL N-ACETYLGLUCOSAMINYLTRANSFERASE SUBUNIT P DOWN SYNDROME CRITICAL REGION PROTEIN 5 -RELATED"/>
    <property type="match status" value="1"/>
</dbReference>
<dbReference type="Pfam" id="PF14309">
    <property type="entry name" value="DUF4378"/>
    <property type="match status" value="1"/>
</dbReference>
<organism evidence="2 3">
    <name type="scientific">Anisodus acutangulus</name>
    <dbReference type="NCBI Taxonomy" id="402998"/>
    <lineage>
        <taxon>Eukaryota</taxon>
        <taxon>Viridiplantae</taxon>
        <taxon>Streptophyta</taxon>
        <taxon>Embryophyta</taxon>
        <taxon>Tracheophyta</taxon>
        <taxon>Spermatophyta</taxon>
        <taxon>Magnoliopsida</taxon>
        <taxon>eudicotyledons</taxon>
        <taxon>Gunneridae</taxon>
        <taxon>Pentapetalae</taxon>
        <taxon>asterids</taxon>
        <taxon>lamiids</taxon>
        <taxon>Solanales</taxon>
        <taxon>Solanaceae</taxon>
        <taxon>Solanoideae</taxon>
        <taxon>Hyoscyameae</taxon>
        <taxon>Anisodus</taxon>
    </lineage>
</organism>
<proteinExistence type="predicted"/>
<dbReference type="AlphaFoldDB" id="A0A9Q1M5M6"/>
<evidence type="ECO:0000259" key="1">
    <source>
        <dbReference type="Pfam" id="PF14309"/>
    </source>
</evidence>
<dbReference type="OrthoDB" id="1324012at2759"/>
<protein>
    <recommendedName>
        <fullName evidence="1">DUF4378 domain-containing protein</fullName>
    </recommendedName>
</protein>